<reference evidence="2" key="1">
    <citation type="journal article" date="2015" name="BMC Genomics">
        <title>Genomic and transcriptomic analysis of the endophytic fungus Pestalotiopsis fici reveals its lifestyle and high potential for synthesis of natural products.</title>
        <authorList>
            <person name="Wang X."/>
            <person name="Zhang X."/>
            <person name="Liu L."/>
            <person name="Xiang M."/>
            <person name="Wang W."/>
            <person name="Sun X."/>
            <person name="Che Y."/>
            <person name="Guo L."/>
            <person name="Liu G."/>
            <person name="Guo L."/>
            <person name="Wang C."/>
            <person name="Yin W.B."/>
            <person name="Stadler M."/>
            <person name="Zhang X."/>
            <person name="Liu X."/>
        </authorList>
    </citation>
    <scope>NUCLEOTIDE SEQUENCE [LARGE SCALE GENOMIC DNA]</scope>
    <source>
        <strain evidence="2">W106-1 / CGMCC3.15140</strain>
    </source>
</reference>
<gene>
    <name evidence="1" type="ORF">PFICI_02117</name>
</gene>
<proteinExistence type="predicted"/>
<dbReference type="InParanoid" id="W3XF87"/>
<dbReference type="HOGENOM" id="CLU_1142903_0_0_1"/>
<accession>W3XF87</accession>
<dbReference type="EMBL" id="KI912110">
    <property type="protein sequence ID" value="ETS84092.1"/>
    <property type="molecule type" value="Genomic_DNA"/>
</dbReference>
<protein>
    <submittedName>
        <fullName evidence="1">Uncharacterized protein</fullName>
    </submittedName>
</protein>
<dbReference type="KEGG" id="pfy:PFICI_02117"/>
<dbReference type="GeneID" id="19267130"/>
<evidence type="ECO:0000313" key="2">
    <source>
        <dbReference type="Proteomes" id="UP000030651"/>
    </source>
</evidence>
<dbReference type="RefSeq" id="XP_007828889.1">
    <property type="nucleotide sequence ID" value="XM_007830698.1"/>
</dbReference>
<name>W3XF87_PESFW</name>
<keyword evidence="2" id="KW-1185">Reference proteome</keyword>
<organism evidence="1 2">
    <name type="scientific">Pestalotiopsis fici (strain W106-1 / CGMCC3.15140)</name>
    <dbReference type="NCBI Taxonomy" id="1229662"/>
    <lineage>
        <taxon>Eukaryota</taxon>
        <taxon>Fungi</taxon>
        <taxon>Dikarya</taxon>
        <taxon>Ascomycota</taxon>
        <taxon>Pezizomycotina</taxon>
        <taxon>Sordariomycetes</taxon>
        <taxon>Xylariomycetidae</taxon>
        <taxon>Amphisphaeriales</taxon>
        <taxon>Sporocadaceae</taxon>
        <taxon>Pestalotiopsis</taxon>
    </lineage>
</organism>
<dbReference type="Proteomes" id="UP000030651">
    <property type="component" value="Unassembled WGS sequence"/>
</dbReference>
<evidence type="ECO:0000313" key="1">
    <source>
        <dbReference type="EMBL" id="ETS84092.1"/>
    </source>
</evidence>
<dbReference type="AlphaFoldDB" id="W3XF87"/>
<sequence>MKQLIARIREFDVDYEPLKDMFLWLVFPDQCHDRHGELERPDDLSERWARPIWPTVKAQIDRFRVKVQHGYLVNDEGEEVMDVTPVPLEDHRSSQIYDLVAYLQIENKSYDRIDTTNGTYRHPRYMTWEECQQVIPKIRTKVHTLDARIEDRPDEPEEVDSAGWRSHLLCGARTFCGEAHRTEIHRMLEHLEMHVRMAGTPPNYDACHDRDILILIPNTITDWTELKMRPAMPASTIGAMVCM</sequence>